<feature type="compositionally biased region" description="Acidic residues" evidence="1">
    <location>
        <begin position="11"/>
        <end position="22"/>
    </location>
</feature>
<name>A0ABX2JZ76_9MYCO</name>
<keyword evidence="3" id="KW-1185">Reference proteome</keyword>
<organism evidence="2 3">
    <name type="scientific">Mycolicibacterium sphagni</name>
    <dbReference type="NCBI Taxonomy" id="1786"/>
    <lineage>
        <taxon>Bacteria</taxon>
        <taxon>Bacillati</taxon>
        <taxon>Actinomycetota</taxon>
        <taxon>Actinomycetes</taxon>
        <taxon>Mycobacteriales</taxon>
        <taxon>Mycobacteriaceae</taxon>
        <taxon>Mycolicibacterium</taxon>
    </lineage>
</organism>
<protein>
    <submittedName>
        <fullName evidence="2">Uncharacterized protein</fullName>
    </submittedName>
</protein>
<feature type="compositionally biased region" description="Polar residues" evidence="1">
    <location>
        <begin position="26"/>
        <end position="38"/>
    </location>
</feature>
<dbReference type="EMBL" id="VBSB01000013">
    <property type="protein sequence ID" value="NTY62047.1"/>
    <property type="molecule type" value="Genomic_DNA"/>
</dbReference>
<accession>A0ABX2JZ76</accession>
<reference evidence="2 3" key="1">
    <citation type="submission" date="2019-05" db="EMBL/GenBank/DDBJ databases">
        <title>Mycolicibacterium sphagni ENV482 genome assembly.</title>
        <authorList>
            <person name="Chen W."/>
            <person name="Faulkner N.W."/>
            <person name="Hyman M.R."/>
        </authorList>
    </citation>
    <scope>NUCLEOTIDE SEQUENCE [LARGE SCALE GENOMIC DNA]</scope>
    <source>
        <strain evidence="2 3">ENV482</strain>
    </source>
</reference>
<dbReference type="RefSeq" id="WP_174399778.1">
    <property type="nucleotide sequence ID" value="NZ_VBSB01000013.1"/>
</dbReference>
<proteinExistence type="predicted"/>
<comment type="caution">
    <text evidence="2">The sequence shown here is derived from an EMBL/GenBank/DDBJ whole genome shotgun (WGS) entry which is preliminary data.</text>
</comment>
<evidence type="ECO:0000313" key="3">
    <source>
        <dbReference type="Proteomes" id="UP000708347"/>
    </source>
</evidence>
<sequence>MAKVSLKSLVTDDDDETTEDAPDSVPVQNTDTSVTVTNPVGAVGHTAPKSRGRAPRGPIKTIATVYTGNPTFQRLRQHVAGCKIKGDIVSYGVVTLLAVQANADELSRYWTEGPGRETAGADGGGMFGVTVRKAGPKKVPWQLHGTTSEQVELLDGFVEQWGAPSRSELVEVALTMYLGPARRVRGQAR</sequence>
<evidence type="ECO:0000256" key="1">
    <source>
        <dbReference type="SAM" id="MobiDB-lite"/>
    </source>
</evidence>
<gene>
    <name evidence="2" type="ORF">FEG63_21100</name>
</gene>
<evidence type="ECO:0000313" key="2">
    <source>
        <dbReference type="EMBL" id="NTY62047.1"/>
    </source>
</evidence>
<feature type="region of interest" description="Disordered" evidence="1">
    <location>
        <begin position="1"/>
        <end position="57"/>
    </location>
</feature>
<dbReference type="Proteomes" id="UP000708347">
    <property type="component" value="Unassembled WGS sequence"/>
</dbReference>